<feature type="compositionally biased region" description="Basic residues" evidence="1">
    <location>
        <begin position="287"/>
        <end position="300"/>
    </location>
</feature>
<dbReference type="KEGG" id="vg:80142688"/>
<feature type="compositionally biased region" description="Low complexity" evidence="1">
    <location>
        <begin position="36"/>
        <end position="49"/>
    </location>
</feature>
<evidence type="ECO:0000313" key="2">
    <source>
        <dbReference type="EMBL" id="ACX71149.1"/>
    </source>
</evidence>
<feature type="compositionally biased region" description="Gly residues" evidence="1">
    <location>
        <begin position="143"/>
        <end position="162"/>
    </location>
</feature>
<feature type="compositionally biased region" description="Low complexity" evidence="1">
    <location>
        <begin position="125"/>
        <end position="142"/>
    </location>
</feature>
<evidence type="ECO:0000313" key="3">
    <source>
        <dbReference type="Proteomes" id="UP000298310"/>
    </source>
</evidence>
<organism evidence="2 3">
    <name type="scientific">Streptomyces phage ZL12</name>
    <dbReference type="NCBI Taxonomy" id="2570911"/>
    <lineage>
        <taxon>Viruses</taxon>
        <taxon>Duplodnaviria</taxon>
        <taxon>Heunggongvirae</taxon>
        <taxon>Uroviricota</taxon>
        <taxon>Caudoviricetes</taxon>
        <taxon>Fuzanglongvirus</taxon>
        <taxon>Fuzanglongvirus ZL12</taxon>
    </lineage>
</organism>
<feature type="compositionally biased region" description="Basic and acidic residues" evidence="1">
    <location>
        <begin position="179"/>
        <end position="225"/>
    </location>
</feature>
<keyword evidence="3" id="KW-1185">Reference proteome</keyword>
<accession>D0UWH7</accession>
<feature type="compositionally biased region" description="Polar residues" evidence="1">
    <location>
        <begin position="61"/>
        <end position="70"/>
    </location>
</feature>
<reference evidence="2 3" key="1">
    <citation type="journal article" date="2010" name="J. Bacteriol.">
        <title>Characterization of the replication, transfer, and plasmid/lytic phage cycle of the Streptomyces plasmid-phage pZL12.</title>
        <authorList>
            <person name="Zhong L."/>
            <person name="Cheng Q."/>
            <person name="Tian X."/>
            <person name="Zhao L."/>
            <person name="Qin Z."/>
        </authorList>
    </citation>
    <scope>NUCLEOTIDE SEQUENCE [LARGE SCALE GENOMIC DNA]</scope>
</reference>
<proteinExistence type="predicted"/>
<dbReference type="EMBL" id="GQ919031">
    <property type="protein sequence ID" value="ACX71149.1"/>
    <property type="molecule type" value="Genomic_DNA"/>
</dbReference>
<evidence type="ECO:0000256" key="1">
    <source>
        <dbReference type="SAM" id="MobiDB-lite"/>
    </source>
</evidence>
<feature type="compositionally biased region" description="Gly residues" evidence="1">
    <location>
        <begin position="24"/>
        <end position="35"/>
    </location>
</feature>
<feature type="region of interest" description="Disordered" evidence="1">
    <location>
        <begin position="626"/>
        <end position="648"/>
    </location>
</feature>
<gene>
    <name evidence="2" type="ORF">pZL12.72c</name>
</gene>
<dbReference type="Proteomes" id="UP000298310">
    <property type="component" value="Segment"/>
</dbReference>
<feature type="region of interest" description="Disordered" evidence="1">
    <location>
        <begin position="1"/>
        <end position="71"/>
    </location>
</feature>
<protein>
    <submittedName>
        <fullName evidence="2">Uncharacterized protein</fullName>
    </submittedName>
</protein>
<feature type="compositionally biased region" description="Gly residues" evidence="1">
    <location>
        <begin position="226"/>
        <end position="262"/>
    </location>
</feature>
<feature type="compositionally biased region" description="Basic and acidic residues" evidence="1">
    <location>
        <begin position="408"/>
        <end position="418"/>
    </location>
</feature>
<feature type="region of interest" description="Disordered" evidence="1">
    <location>
        <begin position="399"/>
        <end position="421"/>
    </location>
</feature>
<sequence length="766" mass="79338">MSADSLFTLDPASTPQPGATASDGSGGGAGRGGSQNGSQGPLVVVQQPRNPAPPRPAPQRSQGNTDNSMRNGYAAISHSVSGETAAIGVGFILGGPVGAVIGGAAGPVIAAAMMWRNRGREHNETTNQNTTSGSNGRDSSGSAGRGNGGGGGGRGNGSGGGQHRTPNNSGSGSGSGSRDTSRRPKTKDPVADKLSKAGKDLADKLKRSRTDRAKNPKNNKGDWTGKGKGGTAPKGAGTSKGGSGKGTGTGGSGTGKGTGGGADAKTTSRGGLKTKDRGPQPDSPRPWRNRGPKDKNKKKTSKGDDTAATTAPDGLSPKTPKPDDGGLPSKPTPKPDEYIDAELVDDDHPASPDPDNDQSFSDDDIVDAVIVEDPEEQAEKKKAEDRIALVRAKRVKEKRRAAAAAGKKAAEKAARDGDMGDPAAVKAHVTQRENRVIDLEIHHENHLIALTQAAEKPRSTPVNYPAIQAAPTGTRTAGVAIARQINVRGTTAYLILRTMADQLAHGLHGDDNADMGDHIVELTGIPNMCKNLSVAVQEASRALARTAPLHPSVIKHLNNAAVAARTAGVMAENIMVVFVQAHREDIIRILDPRIGEERWNIRNAPGTLDAAKLRAAIASAHSTRLALPSGSATSPGGGSGGSKLVPASDGSTRKLIDLMKNFKRGHMVNVLSEVAGSAAGVDAVADSITKMYKRMQKTWPTENVVDDTVARTAGQVRRVSVELHKAIKAAQKAHQRELRLNAKGRAGKGARVERKWDVVGRPSSSN</sequence>
<feature type="region of interest" description="Disordered" evidence="1">
    <location>
        <begin position="119"/>
        <end position="362"/>
    </location>
</feature>
<name>D0UWH7_9CAUD</name>